<keyword evidence="7" id="KW-1133">Transmembrane helix</keyword>
<feature type="coiled-coil region" evidence="5">
    <location>
        <begin position="1125"/>
        <end position="1152"/>
    </location>
</feature>
<feature type="domain" description="CUB" evidence="8">
    <location>
        <begin position="890"/>
        <end position="1038"/>
    </location>
</feature>
<dbReference type="InterPro" id="IPR002172">
    <property type="entry name" value="LDrepeatLR_classA_rpt"/>
</dbReference>
<dbReference type="Pfam" id="PF00431">
    <property type="entry name" value="CUB"/>
    <property type="match status" value="2"/>
</dbReference>
<protein>
    <submittedName>
        <fullName evidence="10">Cdc23 domain-containing protein</fullName>
    </submittedName>
</protein>
<dbReference type="SMART" id="SM00028">
    <property type="entry name" value="TPR"/>
    <property type="match status" value="5"/>
</dbReference>
<dbReference type="SMART" id="SM00192">
    <property type="entry name" value="LDLa"/>
    <property type="match status" value="1"/>
</dbReference>
<evidence type="ECO:0000256" key="3">
    <source>
        <dbReference type="PROSITE-ProRule" id="PRU00059"/>
    </source>
</evidence>
<dbReference type="AlphaFoldDB" id="A0AAF5DAN4"/>
<proteinExistence type="predicted"/>
<dbReference type="SMART" id="SM00042">
    <property type="entry name" value="CUB"/>
    <property type="match status" value="2"/>
</dbReference>
<accession>A0AAF5DAN4</accession>
<evidence type="ECO:0000256" key="1">
    <source>
        <dbReference type="ARBA" id="ARBA00022737"/>
    </source>
</evidence>
<dbReference type="FunFam" id="2.60.120.290:FF:000005">
    <property type="entry name" value="Procollagen C-endopeptidase enhancer 1"/>
    <property type="match status" value="1"/>
</dbReference>
<dbReference type="SUPFAM" id="SSF49854">
    <property type="entry name" value="Spermadhesin, CUB domain"/>
    <property type="match status" value="2"/>
</dbReference>
<dbReference type="WBParaSite" id="TCONS_00009248.p1">
    <property type="protein sequence ID" value="TCONS_00009248.p1"/>
    <property type="gene ID" value="XLOC_007079"/>
</dbReference>
<evidence type="ECO:0000256" key="5">
    <source>
        <dbReference type="SAM" id="Coils"/>
    </source>
</evidence>
<dbReference type="InterPro" id="IPR011990">
    <property type="entry name" value="TPR-like_helical_dom_sf"/>
</dbReference>
<evidence type="ECO:0000256" key="4">
    <source>
        <dbReference type="PROSITE-ProRule" id="PRU00339"/>
    </source>
</evidence>
<dbReference type="SUPFAM" id="SSF48452">
    <property type="entry name" value="TPR-like"/>
    <property type="match status" value="1"/>
</dbReference>
<keyword evidence="5" id="KW-0175">Coiled coil</keyword>
<evidence type="ECO:0000256" key="7">
    <source>
        <dbReference type="SAM" id="Phobius"/>
    </source>
</evidence>
<comment type="caution">
    <text evidence="3">Lacks conserved residue(s) required for the propagation of feature annotation.</text>
</comment>
<dbReference type="InterPro" id="IPR019734">
    <property type="entry name" value="TPR_rpt"/>
</dbReference>
<dbReference type="PANTHER" id="PTHR24251">
    <property type="entry name" value="OVOCHYMASE-RELATED"/>
    <property type="match status" value="1"/>
</dbReference>
<feature type="compositionally biased region" description="Polar residues" evidence="6">
    <location>
        <begin position="1"/>
        <end position="23"/>
    </location>
</feature>
<sequence length="1278" mass="147802">MVGTTKTPVKRTAQSSVSPSSRGQPKPKTPKSNKTFADELLALQISEGDPKMFDEKIEKCLKNDQMNSAIFWADKRLAFATKHYDMNNGRPMFKDIAQFVRTLSAAQCWMRISDYLTSQDCIFSHLSLTYYYVNSLWHQNMHNEIVLLPLALVGKWEGVPEVSFEPHVTKYKKESYYPTSDDKNALDKMVEEYDLEAALLLLLGKVYTKVVNREAAKACFLNCLKLDICCYEAWDFVLKYHLLKREEINKLLSDIPDNCSDITEVMRIYVESYQNQPPVRPINDFEFGIIDENDWYAMRLFGPQTEKKWLQLNGPRPGNPREGQMKYTKPKKSEKKDIVSIIENPALKERLSKNQKALKIHDKLVDDVDMITIKAMKYYNAGENQRCLEITQELYNKYGFNSFFFLLHLAVLTEMKKSEQLFVISHELVDKCSEGEVAWYAVGCYYISIEQYFAAKQYFNKAILMNPNFSEGWMAMGHANSLGGEHEQALNCYFRCHRLLEGSWEPLMYIAVQHMKTHNLCLSQNFLKDAMRLSPGNIMILIEDGAMHYSKDLFEDLERAMYIWTQALHIVMGNPNGPSKLEFNYLKGYLDSPISPRWEVLLNNLGQVCRRLCRYRESIVFHRKAISMECRDVSNLVSMALSYAGLRKFEKALDLLHEAATITPNGTTQSSIAVSCIEAIVPYYLYDTVRKIILIHDIFTKKKMKWFYKQWKRKRRFYKMLLFIELFLLFLNNKLGIGNEIISSCESPNIITASKYTSGYILSPNYPSNYPPNQSCSYILTGTPNLVIQLSFIDFELENYFPSSKQCLNDYLLVVVIDRNSRRHYENRMCGNKLPRPIKTMQHKVEIIFVTSKMSNKRGFKIKYEFIPEEKISQPASYLDDINKKYLKECGGKTEEGKEMLTGSIQSPGYPSNYPSNSTCYWLIRVGIGKRIYIRITHLDISLTMAECDKAYLHIIDGYKHEGKPEFGISRKFTKTKMEAKYCGNELYYADEESKSFLSEGNRVIIKFVSFDKPSSEQYNKYELEGKPIGFKLRWTEVHDLVEDGMEENCKGFTCKGGEICIDDGQNVCAQRTRLCINETLVCNGIGNCAEMDFSDEANCYSDQIVIVSTSGLIIVIILIIITIIIQRNKKMKEVNKRVETLRRNNENILSMNPETMKMSMLLNTSSSFEDCQKFTSTKEIIHNGYCNKRGKPSIPVRNISINRTNSEITNNMIKINENSKRKELNENEIWQRRSGKVFFNESIPEILVENVLSEEDSDIDNEEIELNCYKRGKPVLV</sequence>
<dbReference type="Gene3D" id="1.25.40.10">
    <property type="entry name" value="Tetratricopeptide repeat domain"/>
    <property type="match status" value="2"/>
</dbReference>
<dbReference type="Pfam" id="PF13181">
    <property type="entry name" value="TPR_8"/>
    <property type="match status" value="1"/>
</dbReference>
<reference evidence="10" key="1">
    <citation type="submission" date="2024-02" db="UniProtKB">
        <authorList>
            <consortium name="WormBaseParasite"/>
        </authorList>
    </citation>
    <scope>IDENTIFICATION</scope>
</reference>
<feature type="repeat" description="TPR" evidence="4">
    <location>
        <begin position="436"/>
        <end position="469"/>
    </location>
</feature>
<keyword evidence="1" id="KW-0677">Repeat</keyword>
<dbReference type="CDD" id="cd00041">
    <property type="entry name" value="CUB"/>
    <property type="match status" value="2"/>
</dbReference>
<evidence type="ECO:0000256" key="2">
    <source>
        <dbReference type="ARBA" id="ARBA00023157"/>
    </source>
</evidence>
<dbReference type="InterPro" id="IPR000859">
    <property type="entry name" value="CUB_dom"/>
</dbReference>
<evidence type="ECO:0000259" key="8">
    <source>
        <dbReference type="PROSITE" id="PS01180"/>
    </source>
</evidence>
<feature type="repeat" description="TPR" evidence="4">
    <location>
        <begin position="633"/>
        <end position="666"/>
    </location>
</feature>
<dbReference type="PROSITE" id="PS50005">
    <property type="entry name" value="TPR"/>
    <property type="match status" value="2"/>
</dbReference>
<evidence type="ECO:0000313" key="9">
    <source>
        <dbReference type="Proteomes" id="UP000035681"/>
    </source>
</evidence>
<name>A0AAF5DAN4_STRER</name>
<feature type="region of interest" description="Disordered" evidence="6">
    <location>
        <begin position="1"/>
        <end position="33"/>
    </location>
</feature>
<organism evidence="9 10">
    <name type="scientific">Strongyloides stercoralis</name>
    <name type="common">Threadworm</name>
    <dbReference type="NCBI Taxonomy" id="6248"/>
    <lineage>
        <taxon>Eukaryota</taxon>
        <taxon>Metazoa</taxon>
        <taxon>Ecdysozoa</taxon>
        <taxon>Nematoda</taxon>
        <taxon>Chromadorea</taxon>
        <taxon>Rhabditida</taxon>
        <taxon>Tylenchina</taxon>
        <taxon>Panagrolaimomorpha</taxon>
        <taxon>Strongyloidoidea</taxon>
        <taxon>Strongyloididae</taxon>
        <taxon>Strongyloides</taxon>
    </lineage>
</organism>
<keyword evidence="2" id="KW-1015">Disulfide bond</keyword>
<feature type="transmembrane region" description="Helical" evidence="7">
    <location>
        <begin position="1105"/>
        <end position="1126"/>
    </location>
</feature>
<dbReference type="PROSITE" id="PS01180">
    <property type="entry name" value="CUB"/>
    <property type="match status" value="2"/>
</dbReference>
<keyword evidence="4" id="KW-0802">TPR repeat</keyword>
<keyword evidence="7" id="KW-0812">Transmembrane</keyword>
<dbReference type="CDD" id="cd00112">
    <property type="entry name" value="LDLa"/>
    <property type="match status" value="1"/>
</dbReference>
<keyword evidence="7" id="KW-0472">Membrane</keyword>
<dbReference type="Gene3D" id="2.60.120.290">
    <property type="entry name" value="Spermadhesin, CUB domain"/>
    <property type="match status" value="2"/>
</dbReference>
<evidence type="ECO:0000313" key="10">
    <source>
        <dbReference type="WBParaSite" id="TCONS_00009248.p1"/>
    </source>
</evidence>
<dbReference type="Proteomes" id="UP000035681">
    <property type="component" value="Unplaced"/>
</dbReference>
<evidence type="ECO:0000256" key="6">
    <source>
        <dbReference type="SAM" id="MobiDB-lite"/>
    </source>
</evidence>
<keyword evidence="9" id="KW-1185">Reference proteome</keyword>
<feature type="domain" description="CUB" evidence="8">
    <location>
        <begin position="745"/>
        <end position="867"/>
    </location>
</feature>
<dbReference type="InterPro" id="IPR035914">
    <property type="entry name" value="Sperma_CUB_dom_sf"/>
</dbReference>